<name>E3N575_CAERE</name>
<keyword evidence="1" id="KW-1133">Transmembrane helix</keyword>
<dbReference type="EMBL" id="DS268530">
    <property type="protein sequence ID" value="EFO87008.1"/>
    <property type="molecule type" value="Genomic_DNA"/>
</dbReference>
<gene>
    <name evidence="2" type="ORF">CRE_19404</name>
</gene>
<keyword evidence="3" id="KW-1185">Reference proteome</keyword>
<keyword evidence="1" id="KW-0812">Transmembrane</keyword>
<feature type="transmembrane region" description="Helical" evidence="1">
    <location>
        <begin position="117"/>
        <end position="137"/>
    </location>
</feature>
<dbReference type="HOGENOM" id="CLU_1103652_0_0_1"/>
<keyword evidence="1" id="KW-0472">Membrane</keyword>
<dbReference type="Proteomes" id="UP000008281">
    <property type="component" value="Unassembled WGS sequence"/>
</dbReference>
<sequence>MNTKGCTETFVSVSPTHYNLTVQSGPLVISLYIFSTISTIGVSSKSMYDYRRFSLSSLSSTVSPTETSVISVFPTPTEKDFLLFRLENSNKRLIEQWKQCKKEVGEKIVDLWSYKQCVAMWMLFTCFMATIEVYQCIEIHGMDEALRNSAFVVETLIFLFPIGYLYWQERQEKSKMRANNKNVENAEEIKEVVFDLEKAENEEYLEFYKDQLEWFNSVKLKEISSLEEEIRRMDNRGFRWVSLFRAFFKTII</sequence>
<accession>E3N575</accession>
<reference evidence="2" key="1">
    <citation type="submission" date="2007-07" db="EMBL/GenBank/DDBJ databases">
        <title>PCAP assembly of the Caenorhabditis remanei genome.</title>
        <authorList>
            <consortium name="The Caenorhabditis remanei Sequencing Consortium"/>
            <person name="Wilson R.K."/>
        </authorList>
    </citation>
    <scope>NUCLEOTIDE SEQUENCE [LARGE SCALE GENOMIC DNA]</scope>
    <source>
        <strain evidence="2">PB4641</strain>
    </source>
</reference>
<dbReference type="InParanoid" id="E3N575"/>
<evidence type="ECO:0000313" key="3">
    <source>
        <dbReference type="Proteomes" id="UP000008281"/>
    </source>
</evidence>
<dbReference type="AlphaFoldDB" id="E3N575"/>
<feature type="transmembrane region" description="Helical" evidence="1">
    <location>
        <begin position="20"/>
        <end position="42"/>
    </location>
</feature>
<feature type="transmembrane region" description="Helical" evidence="1">
    <location>
        <begin position="149"/>
        <end position="167"/>
    </location>
</feature>
<evidence type="ECO:0000256" key="1">
    <source>
        <dbReference type="SAM" id="Phobius"/>
    </source>
</evidence>
<organism evidence="3">
    <name type="scientific">Caenorhabditis remanei</name>
    <name type="common">Caenorhabditis vulgaris</name>
    <dbReference type="NCBI Taxonomy" id="31234"/>
    <lineage>
        <taxon>Eukaryota</taxon>
        <taxon>Metazoa</taxon>
        <taxon>Ecdysozoa</taxon>
        <taxon>Nematoda</taxon>
        <taxon>Chromadorea</taxon>
        <taxon>Rhabditida</taxon>
        <taxon>Rhabditina</taxon>
        <taxon>Rhabditomorpha</taxon>
        <taxon>Rhabditoidea</taxon>
        <taxon>Rhabditidae</taxon>
        <taxon>Peloderinae</taxon>
        <taxon>Caenorhabditis</taxon>
    </lineage>
</organism>
<proteinExistence type="predicted"/>
<protein>
    <submittedName>
        <fullName evidence="2">Uncharacterized protein</fullName>
    </submittedName>
</protein>
<evidence type="ECO:0000313" key="2">
    <source>
        <dbReference type="EMBL" id="EFO87008.1"/>
    </source>
</evidence>